<protein>
    <submittedName>
        <fullName evidence="3">Oxidoreductase domain protein</fullName>
    </submittedName>
</protein>
<dbReference type="SUPFAM" id="SSF55347">
    <property type="entry name" value="Glyceraldehyde-3-phosphate dehydrogenase-like, C-terminal domain"/>
    <property type="match status" value="1"/>
</dbReference>
<dbReference type="SUPFAM" id="SSF51735">
    <property type="entry name" value="NAD(P)-binding Rossmann-fold domains"/>
    <property type="match status" value="1"/>
</dbReference>
<dbReference type="Pfam" id="PF22725">
    <property type="entry name" value="GFO_IDH_MocA_C3"/>
    <property type="match status" value="1"/>
</dbReference>
<dbReference type="EMBL" id="CP002364">
    <property type="protein sequence ID" value="ADW18741.1"/>
    <property type="molecule type" value="Genomic_DNA"/>
</dbReference>
<dbReference type="Gene3D" id="3.30.360.10">
    <property type="entry name" value="Dihydrodipicolinate Reductase, domain 2"/>
    <property type="match status" value="1"/>
</dbReference>
<dbReference type="PANTHER" id="PTHR43377:SF1">
    <property type="entry name" value="BILIVERDIN REDUCTASE A"/>
    <property type="match status" value="1"/>
</dbReference>
<dbReference type="RefSeq" id="WP_015725267.1">
    <property type="nucleotide sequence ID" value="NC_014972.1"/>
</dbReference>
<dbReference type="InterPro" id="IPR000683">
    <property type="entry name" value="Gfo/Idh/MocA-like_OxRdtase_N"/>
</dbReference>
<keyword evidence="4" id="KW-1185">Reference proteome</keyword>
<dbReference type="InterPro" id="IPR055170">
    <property type="entry name" value="GFO_IDH_MocA-like_dom"/>
</dbReference>
<dbReference type="PANTHER" id="PTHR43377">
    <property type="entry name" value="BILIVERDIN REDUCTASE A"/>
    <property type="match status" value="1"/>
</dbReference>
<evidence type="ECO:0000259" key="2">
    <source>
        <dbReference type="Pfam" id="PF22725"/>
    </source>
</evidence>
<gene>
    <name evidence="3" type="ordered locus">Despr_2605</name>
</gene>
<accession>A0A7U3YNQ2</accession>
<dbReference type="InterPro" id="IPR051450">
    <property type="entry name" value="Gfo/Idh/MocA_Oxidoreductases"/>
</dbReference>
<dbReference type="Pfam" id="PF01408">
    <property type="entry name" value="GFO_IDH_MocA"/>
    <property type="match status" value="1"/>
</dbReference>
<evidence type="ECO:0000313" key="3">
    <source>
        <dbReference type="EMBL" id="ADW18741.1"/>
    </source>
</evidence>
<dbReference type="Gene3D" id="3.40.50.720">
    <property type="entry name" value="NAD(P)-binding Rossmann-like Domain"/>
    <property type="match status" value="1"/>
</dbReference>
<evidence type="ECO:0000313" key="4">
    <source>
        <dbReference type="Proteomes" id="UP000006365"/>
    </source>
</evidence>
<dbReference type="GO" id="GO:0000166">
    <property type="term" value="F:nucleotide binding"/>
    <property type="evidence" value="ECO:0007669"/>
    <property type="project" value="InterPro"/>
</dbReference>
<dbReference type="Proteomes" id="UP000006365">
    <property type="component" value="Chromosome"/>
</dbReference>
<organism evidence="3 4">
    <name type="scientific">Desulfobulbus propionicus (strain ATCC 33891 / DSM 2032 / VKM B-1956 / 1pr3)</name>
    <dbReference type="NCBI Taxonomy" id="577650"/>
    <lineage>
        <taxon>Bacteria</taxon>
        <taxon>Pseudomonadati</taxon>
        <taxon>Thermodesulfobacteriota</taxon>
        <taxon>Desulfobulbia</taxon>
        <taxon>Desulfobulbales</taxon>
        <taxon>Desulfobulbaceae</taxon>
        <taxon>Desulfobulbus</taxon>
    </lineage>
</organism>
<dbReference type="KEGG" id="dpr:Despr_2605"/>
<dbReference type="InterPro" id="IPR036291">
    <property type="entry name" value="NAD(P)-bd_dom_sf"/>
</dbReference>
<evidence type="ECO:0000259" key="1">
    <source>
        <dbReference type="Pfam" id="PF01408"/>
    </source>
</evidence>
<reference evidence="3 4" key="1">
    <citation type="journal article" date="2011" name="Stand. Genomic Sci.">
        <title>Complete genome sequence of Desulfobulbus propionicus type strain (1pr3).</title>
        <authorList>
            <person name="Pagani I."/>
            <person name="Lapidus A."/>
            <person name="Nolan M."/>
            <person name="Lucas S."/>
            <person name="Hammon N."/>
            <person name="Deshpande S."/>
            <person name="Cheng J.F."/>
            <person name="Chertkov O."/>
            <person name="Davenport K."/>
            <person name="Tapia R."/>
            <person name="Han C."/>
            <person name="Goodwin L."/>
            <person name="Pitluck S."/>
            <person name="Liolios K."/>
            <person name="Mavromatis K."/>
            <person name="Ivanova N."/>
            <person name="Mikhailova N."/>
            <person name="Pati A."/>
            <person name="Chen A."/>
            <person name="Palaniappan K."/>
            <person name="Land M."/>
            <person name="Hauser L."/>
            <person name="Chang Y.J."/>
            <person name="Jeffries C.D."/>
            <person name="Detter J.C."/>
            <person name="Brambilla E."/>
            <person name="Kannan K.P."/>
            <person name="Djao O.D."/>
            <person name="Rohde M."/>
            <person name="Pukall R."/>
            <person name="Spring S."/>
            <person name="Goker M."/>
            <person name="Sikorski J."/>
            <person name="Woyke T."/>
            <person name="Bristow J."/>
            <person name="Eisen J.A."/>
            <person name="Markowitz V."/>
            <person name="Hugenholtz P."/>
            <person name="Kyrpides N.C."/>
            <person name="Klenk H.P."/>
        </authorList>
    </citation>
    <scope>NUCLEOTIDE SEQUENCE [LARGE SCALE GENOMIC DNA]</scope>
    <source>
        <strain evidence="4">ATCC 33891 / DSM 2032 / 1pr3</strain>
    </source>
</reference>
<feature type="domain" description="GFO/IDH/MocA-like oxidoreductase" evidence="2">
    <location>
        <begin position="157"/>
        <end position="249"/>
    </location>
</feature>
<dbReference type="AlphaFoldDB" id="A0A7U3YNQ2"/>
<feature type="domain" description="Gfo/Idh/MocA-like oxidoreductase N-terminal" evidence="1">
    <location>
        <begin position="9"/>
        <end position="125"/>
    </location>
</feature>
<proteinExistence type="predicted"/>
<sequence>MQDAEQTWRVGVIGAGKHGSRYARHLAQDVNGLGLAAISRRSEQGRLLAETLSCRWHADWRQLVADPGVECVVAALPPVLNLEVALACAHAGKPLLLEKPMAVSVREAEQIRDAFDAHKVTLTIGQTLRYNRVIRMLRRQLADIAPLASFTVNQRLEPATLSWLDDPSSAGAGVSFHSAVHVFDALRFITGHEIVRVLARTRCVHSTLLEDHLLALVEMDNGVIGSVDCSKIGAARTGRFEFIGNGGQLQGDQVHHVGELIRGQQRTPLDPGEPVSTLVPLLEDWRDFLRGRQANPISPQEGLATVRVCEACLRSAATGGWEAVYPHREPPCKAAPG</sequence>
<name>A0A7U3YNQ2_DESPD</name>